<dbReference type="AlphaFoldDB" id="A0A3P3YE58"/>
<keyword evidence="1" id="KW-0812">Transmembrane</keyword>
<reference evidence="3 4" key="1">
    <citation type="submission" date="2018-03" db="EMBL/GenBank/DDBJ databases">
        <authorList>
            <person name="Fogelqvist J."/>
        </authorList>
    </citation>
    <scope>NUCLEOTIDE SEQUENCE [LARGE SCALE GENOMIC DNA]</scope>
</reference>
<dbReference type="Proteomes" id="UP000290189">
    <property type="component" value="Unassembled WGS sequence"/>
</dbReference>
<dbReference type="Pfam" id="PF04991">
    <property type="entry name" value="LicD"/>
    <property type="match status" value="1"/>
</dbReference>
<evidence type="ECO:0000313" key="3">
    <source>
        <dbReference type="EMBL" id="SPQ98471.1"/>
    </source>
</evidence>
<evidence type="ECO:0000259" key="2">
    <source>
        <dbReference type="Pfam" id="PF04991"/>
    </source>
</evidence>
<feature type="transmembrane region" description="Helical" evidence="1">
    <location>
        <begin position="12"/>
        <end position="31"/>
    </location>
</feature>
<dbReference type="EMBL" id="OVEO01000009">
    <property type="protein sequence ID" value="SPQ98471.1"/>
    <property type="molecule type" value="Genomic_DNA"/>
</dbReference>
<proteinExistence type="predicted"/>
<dbReference type="PANTHER" id="PTHR43404:SF1">
    <property type="entry name" value="MNN4P"/>
    <property type="match status" value="1"/>
</dbReference>
<dbReference type="InterPro" id="IPR052942">
    <property type="entry name" value="LPS_cholinephosphotransferase"/>
</dbReference>
<gene>
    <name evidence="3" type="ORF">PLBR_LOCUS5686</name>
</gene>
<dbReference type="InterPro" id="IPR007074">
    <property type="entry name" value="LicD/FKTN/FKRP_NTP_transf"/>
</dbReference>
<protein>
    <recommendedName>
        <fullName evidence="2">LicD/FKTN/FKRP nucleotidyltransferase domain-containing protein</fullName>
    </recommendedName>
</protein>
<name>A0A3P3YE58_PLABS</name>
<keyword evidence="3" id="KW-0496">Mitochondrion</keyword>
<keyword evidence="1" id="KW-0472">Membrane</keyword>
<evidence type="ECO:0000256" key="1">
    <source>
        <dbReference type="SAM" id="Phobius"/>
    </source>
</evidence>
<sequence length="294" mass="31870">MARSRSPGWWPLAAMGLSAVAVTVGVVGFGGSPYKFVETFDVDEVPRSGKTCAVDTATLNAAPSDNEFLATWDAIPDEFPGLYDEGSGWGLCLPMVVRGCGTGEGPMQSLLALADGEAPCNSAVLHMVVTEVIRIANTLLDLPTVISFGTLLGAKRDQAIIPYTQDADVCMVANDYKQLAEALWRRGYALFTRLNMASVCVGQHHPLAKKLFSPQGRLDGPYFGPPYVDIYTWSYNETCDPSNDVVFDGHVNMKHDDVFPLANLKVYNSSFPAPRNAVAFLEEVYGASWPVPDH</sequence>
<feature type="domain" description="LicD/FKTN/FKRP nucleotidyltransferase" evidence="2">
    <location>
        <begin position="141"/>
        <end position="188"/>
    </location>
</feature>
<keyword evidence="1" id="KW-1133">Transmembrane helix</keyword>
<evidence type="ECO:0000313" key="4">
    <source>
        <dbReference type="Proteomes" id="UP000290189"/>
    </source>
</evidence>
<geneLocation type="mitochondrion" evidence="3"/>
<dbReference type="PANTHER" id="PTHR43404">
    <property type="entry name" value="LIPOPOLYSACCHARIDE CHOLINEPHOSPHOTRANSFERASE LICD"/>
    <property type="match status" value="1"/>
</dbReference>
<dbReference type="GO" id="GO:0009100">
    <property type="term" value="P:glycoprotein metabolic process"/>
    <property type="evidence" value="ECO:0007669"/>
    <property type="project" value="UniProtKB-ARBA"/>
</dbReference>
<organism evidence="3 4">
    <name type="scientific">Plasmodiophora brassicae</name>
    <name type="common">Clubroot disease agent</name>
    <dbReference type="NCBI Taxonomy" id="37360"/>
    <lineage>
        <taxon>Eukaryota</taxon>
        <taxon>Sar</taxon>
        <taxon>Rhizaria</taxon>
        <taxon>Endomyxa</taxon>
        <taxon>Phytomyxea</taxon>
        <taxon>Plasmodiophorida</taxon>
        <taxon>Plasmodiophoridae</taxon>
        <taxon>Plasmodiophora</taxon>
    </lineage>
</organism>
<accession>A0A3P3YE58</accession>